<dbReference type="STRING" id="90262.A0A1X2IDZ1"/>
<dbReference type="GO" id="GO:0008418">
    <property type="term" value="F:protein-N-terminal asparagine amidohydrolase activity"/>
    <property type="evidence" value="ECO:0007669"/>
    <property type="project" value="UniProtKB-UniRule"/>
</dbReference>
<dbReference type="GO" id="GO:0005634">
    <property type="term" value="C:nucleus"/>
    <property type="evidence" value="ECO:0007669"/>
    <property type="project" value="TreeGrafter"/>
</dbReference>
<evidence type="ECO:0000313" key="10">
    <source>
        <dbReference type="EMBL" id="ORZ13988.1"/>
    </source>
</evidence>
<keyword evidence="5 8" id="KW-0378">Hydrolase</keyword>
<dbReference type="Proteomes" id="UP000193560">
    <property type="component" value="Unassembled WGS sequence"/>
</dbReference>
<comment type="subunit">
    <text evidence="2 8">Monomer.</text>
</comment>
<dbReference type="AlphaFoldDB" id="A0A1X2IDZ1"/>
<protein>
    <recommendedName>
        <fullName evidence="4 8">Protein N-terminal glutamine amidohydrolase</fullName>
        <ecNumber evidence="3 8">3.5.1.122</ecNumber>
    </recommendedName>
    <alternativeName>
        <fullName evidence="6 8">Protein NH2-terminal glutamine deamidase</fullName>
    </alternativeName>
</protein>
<comment type="function">
    <text evidence="8">Mediates the side-chain deamidation of N-terminal glutamine residues to glutamate, an important step in N-end rule pathway of protein degradation. Conversion of the resulting N-terminal glutamine to glutamate renders the protein susceptible to arginylation, polyubiquitination and degradation as specified by the N-end rule. Does not act on substrates with internal or C-terminal glutamine and does not act on non-glutamine residues in any position.</text>
</comment>
<dbReference type="PANTHER" id="PTHR13035">
    <property type="entry name" value="PROTEIN N-TERMINAL GLUTAMINE AMIDOHYDROLASE"/>
    <property type="match status" value="1"/>
</dbReference>
<comment type="similarity">
    <text evidence="1 8">Belongs to the NTAQ1 family.</text>
</comment>
<comment type="catalytic activity">
    <reaction evidence="7 8">
        <text>N-terminal L-glutaminyl-[protein] + H2O = N-terminal L-glutamyl-[protein] + NH4(+)</text>
        <dbReference type="Rhea" id="RHEA:50680"/>
        <dbReference type="Rhea" id="RHEA-COMP:12668"/>
        <dbReference type="Rhea" id="RHEA-COMP:12777"/>
        <dbReference type="ChEBI" id="CHEBI:15377"/>
        <dbReference type="ChEBI" id="CHEBI:28938"/>
        <dbReference type="ChEBI" id="CHEBI:64721"/>
        <dbReference type="ChEBI" id="CHEBI:64722"/>
        <dbReference type="EC" id="3.5.1.122"/>
    </reaction>
</comment>
<name>A0A1X2IDZ1_9FUNG</name>
<dbReference type="InterPro" id="IPR037132">
    <property type="entry name" value="N_Gln_amidohydro_ab_roll_sf"/>
</dbReference>
<evidence type="ECO:0000256" key="7">
    <source>
        <dbReference type="ARBA" id="ARBA00048768"/>
    </source>
</evidence>
<comment type="caution">
    <text evidence="10">The sequence shown here is derived from an EMBL/GenBank/DDBJ whole genome shotgun (WGS) entry which is preliminary data.</text>
</comment>
<evidence type="ECO:0000256" key="8">
    <source>
        <dbReference type="RuleBase" id="RU367082"/>
    </source>
</evidence>
<keyword evidence="11" id="KW-1185">Reference proteome</keyword>
<dbReference type="GO" id="GO:0070773">
    <property type="term" value="F:protein-N-terminal glutamine amidohydrolase activity"/>
    <property type="evidence" value="ECO:0007669"/>
    <property type="project" value="UniProtKB-UniRule"/>
</dbReference>
<dbReference type="OrthoDB" id="191192at2759"/>
<evidence type="ECO:0000256" key="4">
    <source>
        <dbReference type="ARBA" id="ARBA00021247"/>
    </source>
</evidence>
<dbReference type="EMBL" id="MCGE01000015">
    <property type="protein sequence ID" value="ORZ13988.1"/>
    <property type="molecule type" value="Genomic_DNA"/>
</dbReference>
<evidence type="ECO:0000256" key="6">
    <source>
        <dbReference type="ARBA" id="ARBA00029677"/>
    </source>
</evidence>
<dbReference type="EC" id="3.5.1.122" evidence="3 8"/>
<organism evidence="10 11">
    <name type="scientific">Absidia repens</name>
    <dbReference type="NCBI Taxonomy" id="90262"/>
    <lineage>
        <taxon>Eukaryota</taxon>
        <taxon>Fungi</taxon>
        <taxon>Fungi incertae sedis</taxon>
        <taxon>Mucoromycota</taxon>
        <taxon>Mucoromycotina</taxon>
        <taxon>Mucoromycetes</taxon>
        <taxon>Mucorales</taxon>
        <taxon>Cunninghamellaceae</taxon>
        <taxon>Absidia</taxon>
    </lineage>
</organism>
<feature type="domain" description="Protein N-terminal glutamine amidohydrolase alpha beta roll" evidence="9">
    <location>
        <begin position="12"/>
        <end position="201"/>
    </location>
</feature>
<evidence type="ECO:0000256" key="5">
    <source>
        <dbReference type="ARBA" id="ARBA00022801"/>
    </source>
</evidence>
<proteinExistence type="inferred from homology"/>
<evidence type="ECO:0000256" key="2">
    <source>
        <dbReference type="ARBA" id="ARBA00011245"/>
    </source>
</evidence>
<evidence type="ECO:0000256" key="1">
    <source>
        <dbReference type="ARBA" id="ARBA00008985"/>
    </source>
</evidence>
<evidence type="ECO:0000259" key="9">
    <source>
        <dbReference type="Pfam" id="PF09764"/>
    </source>
</evidence>
<accession>A0A1X2IDZ1</accession>
<evidence type="ECO:0000256" key="3">
    <source>
        <dbReference type="ARBA" id="ARBA00012718"/>
    </source>
</evidence>
<gene>
    <name evidence="10" type="ORF">BCR42DRAFT_417797</name>
</gene>
<dbReference type="Gene3D" id="3.10.620.10">
    <property type="entry name" value="Protein N-terminal glutamine amidohydrolase, alpha beta roll"/>
    <property type="match status" value="1"/>
</dbReference>
<sequence>MALPLEKDHLTYTASYCEENIYLLCQYIQKHYPDRLGECTVVFISNENETFPMWRQRASKSSDQLVVWDYHVILLVSDGAGHTGSEHTAAATVVYDFDTTLSFPCPLADYIDKSFQPSIPLKTQFIRRFRLIPAELYIQKFASDRSHMISENGNYHAPPPTYPAIVAPDGNTMTLPRCRNMVLPQPSTDTYGKVVLEDSFFGRS</sequence>
<dbReference type="GO" id="GO:0005829">
    <property type="term" value="C:cytosol"/>
    <property type="evidence" value="ECO:0007669"/>
    <property type="project" value="TreeGrafter"/>
</dbReference>
<reference evidence="10 11" key="1">
    <citation type="submission" date="2016-07" db="EMBL/GenBank/DDBJ databases">
        <title>Pervasive Adenine N6-methylation of Active Genes in Fungi.</title>
        <authorList>
            <consortium name="DOE Joint Genome Institute"/>
            <person name="Mondo S.J."/>
            <person name="Dannebaum R.O."/>
            <person name="Kuo R.C."/>
            <person name="Labutti K."/>
            <person name="Haridas S."/>
            <person name="Kuo A."/>
            <person name="Salamov A."/>
            <person name="Ahrendt S.R."/>
            <person name="Lipzen A."/>
            <person name="Sullivan W."/>
            <person name="Andreopoulos W.B."/>
            <person name="Clum A."/>
            <person name="Lindquist E."/>
            <person name="Daum C."/>
            <person name="Ramamoorthy G.K."/>
            <person name="Gryganskyi A."/>
            <person name="Culley D."/>
            <person name="Magnuson J.K."/>
            <person name="James T.Y."/>
            <person name="O'Malley M.A."/>
            <person name="Stajich J.E."/>
            <person name="Spatafora J.W."/>
            <person name="Visel A."/>
            <person name="Grigoriev I.V."/>
        </authorList>
    </citation>
    <scope>NUCLEOTIDE SEQUENCE [LARGE SCALE GENOMIC DNA]</scope>
    <source>
        <strain evidence="10 11">NRRL 1336</strain>
    </source>
</reference>
<dbReference type="PANTHER" id="PTHR13035:SF0">
    <property type="entry name" value="PROTEIN N-TERMINAL GLUTAMINE AMIDOHYDROLASE"/>
    <property type="match status" value="1"/>
</dbReference>
<dbReference type="Pfam" id="PF09764">
    <property type="entry name" value="Nt_Gln_amidase"/>
    <property type="match status" value="1"/>
</dbReference>
<evidence type="ECO:0000313" key="11">
    <source>
        <dbReference type="Proteomes" id="UP000193560"/>
    </source>
</evidence>
<dbReference type="InterPro" id="IPR039733">
    <property type="entry name" value="NTAQ1"/>
</dbReference>
<dbReference type="InterPro" id="IPR023128">
    <property type="entry name" value="Prot_N_Gln_amidohydro_ab_roll"/>
</dbReference>